<dbReference type="Pfam" id="PF13469">
    <property type="entry name" value="Sulfotransfer_3"/>
    <property type="match status" value="2"/>
</dbReference>
<evidence type="ECO:0000313" key="3">
    <source>
        <dbReference type="EMBL" id="MRD46219.1"/>
    </source>
</evidence>
<keyword evidence="4" id="KW-1185">Reference proteome</keyword>
<keyword evidence="1" id="KW-0808">Transferase</keyword>
<dbReference type="InterPro" id="IPR027417">
    <property type="entry name" value="P-loop_NTPase"/>
</dbReference>
<feature type="domain" description="Condensation" evidence="2">
    <location>
        <begin position="338"/>
        <end position="483"/>
    </location>
</feature>
<gene>
    <name evidence="3" type="ORF">GHT07_02935</name>
</gene>
<dbReference type="SUPFAM" id="SSF52777">
    <property type="entry name" value="CoA-dependent acyltransferases"/>
    <property type="match status" value="2"/>
</dbReference>
<evidence type="ECO:0000313" key="4">
    <source>
        <dbReference type="Proteomes" id="UP000487350"/>
    </source>
</evidence>
<organism evidence="3 4">
    <name type="scientific">Caenimonas koreensis DSM 17982</name>
    <dbReference type="NCBI Taxonomy" id="1121255"/>
    <lineage>
        <taxon>Bacteria</taxon>
        <taxon>Pseudomonadati</taxon>
        <taxon>Pseudomonadota</taxon>
        <taxon>Betaproteobacteria</taxon>
        <taxon>Burkholderiales</taxon>
        <taxon>Comamonadaceae</taxon>
        <taxon>Caenimonas</taxon>
    </lineage>
</organism>
<name>A0A844B3E7_9BURK</name>
<evidence type="ECO:0000259" key="2">
    <source>
        <dbReference type="Pfam" id="PF00668"/>
    </source>
</evidence>
<proteinExistence type="predicted"/>
<dbReference type="InterPro" id="IPR026634">
    <property type="entry name" value="TPST-like"/>
</dbReference>
<dbReference type="InterPro" id="IPR001242">
    <property type="entry name" value="Condensation_dom"/>
</dbReference>
<protein>
    <recommendedName>
        <fullName evidence="2">Condensation domain-containing protein</fullName>
    </recommendedName>
</protein>
<dbReference type="GO" id="GO:0008476">
    <property type="term" value="F:protein-tyrosine sulfotransferase activity"/>
    <property type="evidence" value="ECO:0007669"/>
    <property type="project" value="InterPro"/>
</dbReference>
<comment type="caution">
    <text evidence="3">The sequence shown here is derived from an EMBL/GenBank/DDBJ whole genome shotgun (WGS) entry which is preliminary data.</text>
</comment>
<dbReference type="SUPFAM" id="SSF52540">
    <property type="entry name" value="P-loop containing nucleoside triphosphate hydrolases"/>
    <property type="match status" value="1"/>
</dbReference>
<dbReference type="PANTHER" id="PTHR12788:SF10">
    <property type="entry name" value="PROTEIN-TYROSINE SULFOTRANSFERASE"/>
    <property type="match status" value="1"/>
</dbReference>
<dbReference type="Pfam" id="PF00668">
    <property type="entry name" value="Condensation"/>
    <property type="match status" value="1"/>
</dbReference>
<sequence length="723" mass="81135">MLMHLTSDPPDLLPPPVLASDAAPVLQAPPLVFILSSVRSGSTLLKAMLDSHSRIFAPAELHLLPFDHLGDAQRQLNGTVLGRGLHEAAARLVGEEQAQQIVESFYANNTPVAQIYQWLQAQLDGRILVDKSPSYLGNPRILQRAETVCDTQPLYIFLTRHPFDVFDSFMSNGFDRLMRRLRLNYERIRKQAQPGSSDWVIPYHPSPDNRCKTSFEIAEATYVNANRTALEFLKTIPAERQVTVTYENLVHAPEAELEKICRLLKIDFESAMLSPYKGTLPQETVVDPKFYLHQNVSTQRAMKWQERADDWLSHTYAADTVDLAAQMGYDLSHAPSRIPLTPAQAVFFKANGAVAHFCLVMTTTRRDSAGLVEQMRARLPALLQAFPGLRHCFVQHEGRWTQKCLPVRSFEVPLLHETFESGTAGEQAFAERVGALAQSISLEQAPLFRVLVGQFGAHDYRVAYGFHHLLLDGKALLAFHEALWSMAALPAQSVMAYTAAMQQLRKNYPLAPAQAALAALIAPCAPLPVHERSEQGVITRQIAYAGGKGYRFHECTLALEHAYRAVYPGDSAVVAHRIHRRRFDSEHDYTGLVAWLAGDVPLACTAEVSVSRHSRRMKHAVKDWTALSLAYDWLYLDNQLPALPERVRLRLNYFPVPEGDMHDTRVDLHQSSSGLRGDYLIDFIVRDHQTHAEIIVRFLQPAVAPAEVHELLDQWATALEGMH</sequence>
<evidence type="ECO:0000256" key="1">
    <source>
        <dbReference type="ARBA" id="ARBA00022679"/>
    </source>
</evidence>
<dbReference type="PANTHER" id="PTHR12788">
    <property type="entry name" value="PROTEIN-TYROSINE SULFOTRANSFERASE 2"/>
    <property type="match status" value="1"/>
</dbReference>
<dbReference type="Gene3D" id="3.30.559.10">
    <property type="entry name" value="Chloramphenicol acetyltransferase-like domain"/>
    <property type="match status" value="1"/>
</dbReference>
<dbReference type="Proteomes" id="UP000487350">
    <property type="component" value="Unassembled WGS sequence"/>
</dbReference>
<dbReference type="AlphaFoldDB" id="A0A844B3E7"/>
<dbReference type="RefSeq" id="WP_153583563.1">
    <property type="nucleotide sequence ID" value="NZ_WJBU01000002.1"/>
</dbReference>
<accession>A0A844B3E7</accession>
<reference evidence="3 4" key="1">
    <citation type="submission" date="2019-11" db="EMBL/GenBank/DDBJ databases">
        <title>Caenimonas koreensis gen. nov., sp. nov., isolated from activated sludge.</title>
        <authorList>
            <person name="Seung H.R."/>
        </authorList>
    </citation>
    <scope>NUCLEOTIDE SEQUENCE [LARGE SCALE GENOMIC DNA]</scope>
    <source>
        <strain evidence="3 4">EMB320</strain>
    </source>
</reference>
<dbReference type="Gene3D" id="3.40.50.300">
    <property type="entry name" value="P-loop containing nucleotide triphosphate hydrolases"/>
    <property type="match status" value="1"/>
</dbReference>
<dbReference type="InterPro" id="IPR023213">
    <property type="entry name" value="CAT-like_dom_sf"/>
</dbReference>
<dbReference type="EMBL" id="WJBU01000002">
    <property type="protein sequence ID" value="MRD46219.1"/>
    <property type="molecule type" value="Genomic_DNA"/>
</dbReference>
<dbReference type="OrthoDB" id="9815894at2"/>